<proteinExistence type="predicted"/>
<dbReference type="Proteomes" id="UP001516400">
    <property type="component" value="Unassembled WGS sequence"/>
</dbReference>
<evidence type="ECO:0000313" key="3">
    <source>
        <dbReference type="Proteomes" id="UP001516400"/>
    </source>
</evidence>
<comment type="caution">
    <text evidence="2">The sequence shown here is derived from an EMBL/GenBank/DDBJ whole genome shotgun (WGS) entry which is preliminary data.</text>
</comment>
<feature type="region of interest" description="Disordered" evidence="1">
    <location>
        <begin position="322"/>
        <end position="345"/>
    </location>
</feature>
<feature type="region of interest" description="Disordered" evidence="1">
    <location>
        <begin position="626"/>
        <end position="662"/>
    </location>
</feature>
<feature type="region of interest" description="Disordered" evidence="1">
    <location>
        <begin position="543"/>
        <end position="568"/>
    </location>
</feature>
<sequence>MDIMETVQVSNDETINQVQYPQNDFKTTSVIQNYDKMDTNTTYEHSESPYEISLPSTECNNEPIIDASIIESTENISTDYEIITPNTEENTDVEQNNEINHTETIPIEPVDTIEEHIEPLQDQVIVTNSTDNENHTVVIVTTANCTSSDVVLDSNAFIESVTEGTDVNNVVEVEECKITENTADVEKNNSDGQLDNAALSSFISEVDESVSLPPAESPILEDIPRSEEIVEKIEEEFIEKTLVVNEIEIAEAPQDTVISTSEANIQYTVLPPGENSVYQEDGTLVVEYPLHSSLDVNEEESQNSQKFIETAQTLEFVEIPQTEVQEVPAKPGKQPKPKGRKPSGNIPLHILGHNIDKPVQEVPNGKPILKPRLGVKIPYRNLSSQIVSNTELQQQIVERARQKQESQMQVDNSTTFAKKLTHRLAQSLSGLGKVGSSKRQNNLSERDSKIIAATAKTNNEEILSENAGKDVSKNSENDQNDTRNESVEITVSDNISNNNITEKTNAIEIVNVDSSNINVETSELSAGDSNLPADISNLIVETSKCTTENPDSGGKVSENKTSEPEKRSVNIETNSDLIAILEGDGDEGSPIINMPKAVEGVESVENSSELKEIEKEISLSEQKITSTLYRRSEERSSSRAEILERQMPPKRKRTREKMKKPK</sequence>
<feature type="region of interest" description="Disordered" evidence="1">
    <location>
        <begin position="461"/>
        <end position="490"/>
    </location>
</feature>
<feature type="compositionally biased region" description="Basic and acidic residues" evidence="1">
    <location>
        <begin position="467"/>
        <end position="486"/>
    </location>
</feature>
<gene>
    <name evidence="2" type="ORF">HHI36_019249</name>
</gene>
<organism evidence="2 3">
    <name type="scientific">Cryptolaemus montrouzieri</name>
    <dbReference type="NCBI Taxonomy" id="559131"/>
    <lineage>
        <taxon>Eukaryota</taxon>
        <taxon>Metazoa</taxon>
        <taxon>Ecdysozoa</taxon>
        <taxon>Arthropoda</taxon>
        <taxon>Hexapoda</taxon>
        <taxon>Insecta</taxon>
        <taxon>Pterygota</taxon>
        <taxon>Neoptera</taxon>
        <taxon>Endopterygota</taxon>
        <taxon>Coleoptera</taxon>
        <taxon>Polyphaga</taxon>
        <taxon>Cucujiformia</taxon>
        <taxon>Coccinelloidea</taxon>
        <taxon>Coccinellidae</taxon>
        <taxon>Scymninae</taxon>
        <taxon>Scymnini</taxon>
        <taxon>Cryptolaemus</taxon>
    </lineage>
</organism>
<dbReference type="EMBL" id="JABFTP020000165">
    <property type="protein sequence ID" value="KAL3285125.1"/>
    <property type="molecule type" value="Genomic_DNA"/>
</dbReference>
<accession>A0ABD2P3F4</accession>
<reference evidence="2 3" key="1">
    <citation type="journal article" date="2021" name="BMC Biol.">
        <title>Horizontally acquired antibacterial genes associated with adaptive radiation of ladybird beetles.</title>
        <authorList>
            <person name="Li H.S."/>
            <person name="Tang X.F."/>
            <person name="Huang Y.H."/>
            <person name="Xu Z.Y."/>
            <person name="Chen M.L."/>
            <person name="Du X.Y."/>
            <person name="Qiu B.Y."/>
            <person name="Chen P.T."/>
            <person name="Zhang W."/>
            <person name="Slipinski A."/>
            <person name="Escalona H.E."/>
            <person name="Waterhouse R.M."/>
            <person name="Zwick A."/>
            <person name="Pang H."/>
        </authorList>
    </citation>
    <scope>NUCLEOTIDE SEQUENCE [LARGE SCALE GENOMIC DNA]</scope>
    <source>
        <strain evidence="2">SYSU2018</strain>
    </source>
</reference>
<feature type="compositionally biased region" description="Basic residues" evidence="1">
    <location>
        <begin position="648"/>
        <end position="662"/>
    </location>
</feature>
<dbReference type="AlphaFoldDB" id="A0ABD2P3F4"/>
<protein>
    <submittedName>
        <fullName evidence="2">Uncharacterized protein</fullName>
    </submittedName>
</protein>
<keyword evidence="3" id="KW-1185">Reference proteome</keyword>
<evidence type="ECO:0000313" key="2">
    <source>
        <dbReference type="EMBL" id="KAL3285125.1"/>
    </source>
</evidence>
<evidence type="ECO:0000256" key="1">
    <source>
        <dbReference type="SAM" id="MobiDB-lite"/>
    </source>
</evidence>
<feature type="compositionally biased region" description="Basic and acidic residues" evidence="1">
    <location>
        <begin position="630"/>
        <end position="644"/>
    </location>
</feature>
<feature type="compositionally biased region" description="Basic and acidic residues" evidence="1">
    <location>
        <begin position="557"/>
        <end position="568"/>
    </location>
</feature>
<name>A0ABD2P3F4_9CUCU</name>